<reference evidence="6 7" key="1">
    <citation type="journal article" date="2021" name="Sci. Rep.">
        <title>Genome sequencing of the multicellular alga Astrephomene provides insights into convergent evolution of germ-soma differentiation.</title>
        <authorList>
            <person name="Yamashita S."/>
            <person name="Yamamoto K."/>
            <person name="Matsuzaki R."/>
            <person name="Suzuki S."/>
            <person name="Yamaguchi H."/>
            <person name="Hirooka S."/>
            <person name="Minakuchi Y."/>
            <person name="Miyagishima S."/>
            <person name="Kawachi M."/>
            <person name="Toyoda A."/>
            <person name="Nozaki H."/>
        </authorList>
    </citation>
    <scope>NUCLEOTIDE SEQUENCE [LARGE SCALE GENOMIC DNA]</scope>
    <source>
        <strain evidence="6 7">NIES-4017</strain>
    </source>
</reference>
<dbReference type="PROSITE" id="PS51998">
    <property type="entry name" value="DEK_C"/>
    <property type="match status" value="1"/>
</dbReference>
<dbReference type="Pfam" id="PF09649">
    <property type="entry name" value="CHZ"/>
    <property type="match status" value="1"/>
</dbReference>
<dbReference type="SMART" id="SM01082">
    <property type="entry name" value="CHZ"/>
    <property type="match status" value="1"/>
</dbReference>
<comment type="subcellular location">
    <subcellularLocation>
        <location evidence="1">Nucleus</location>
    </subcellularLocation>
</comment>
<dbReference type="Proteomes" id="UP001054857">
    <property type="component" value="Unassembled WGS sequence"/>
</dbReference>
<evidence type="ECO:0000256" key="2">
    <source>
        <dbReference type="ARBA" id="ARBA00023186"/>
    </source>
</evidence>
<proteinExistence type="predicted"/>
<feature type="compositionally biased region" description="Low complexity" evidence="4">
    <location>
        <begin position="71"/>
        <end position="92"/>
    </location>
</feature>
<feature type="non-terminal residue" evidence="6">
    <location>
        <position position="1"/>
    </location>
</feature>
<feature type="compositionally biased region" description="Acidic residues" evidence="4">
    <location>
        <begin position="143"/>
        <end position="162"/>
    </location>
</feature>
<feature type="compositionally biased region" description="Basic and acidic residues" evidence="4">
    <location>
        <begin position="116"/>
        <end position="125"/>
    </location>
</feature>
<dbReference type="EMBL" id="BMAR01000031">
    <property type="protein sequence ID" value="GFR49554.1"/>
    <property type="molecule type" value="Genomic_DNA"/>
</dbReference>
<gene>
    <name evidence="6" type="ORF">Agub_g11600</name>
</gene>
<dbReference type="PANTHER" id="PTHR15410">
    <property type="entry name" value="HIRA-INTERACTING PROTEIN 3"/>
    <property type="match status" value="1"/>
</dbReference>
<dbReference type="AlphaFoldDB" id="A0AAD3DYU0"/>
<accession>A0AAD3DYU0</accession>
<organism evidence="6 7">
    <name type="scientific">Astrephomene gubernaculifera</name>
    <dbReference type="NCBI Taxonomy" id="47775"/>
    <lineage>
        <taxon>Eukaryota</taxon>
        <taxon>Viridiplantae</taxon>
        <taxon>Chlorophyta</taxon>
        <taxon>core chlorophytes</taxon>
        <taxon>Chlorophyceae</taxon>
        <taxon>CS clade</taxon>
        <taxon>Chlamydomonadales</taxon>
        <taxon>Astrephomenaceae</taxon>
        <taxon>Astrephomene</taxon>
    </lineage>
</organism>
<feature type="domain" description="DEK-C" evidence="5">
    <location>
        <begin position="4"/>
        <end position="67"/>
    </location>
</feature>
<feature type="region of interest" description="Disordered" evidence="4">
    <location>
        <begin position="71"/>
        <end position="198"/>
    </location>
</feature>
<dbReference type="InterPro" id="IPR037647">
    <property type="entry name" value="HIRIP3"/>
</dbReference>
<evidence type="ECO:0000313" key="6">
    <source>
        <dbReference type="EMBL" id="GFR49554.1"/>
    </source>
</evidence>
<sequence>MAEAISDVELKRHAQELLDGKAKALLDENQLTMRVMRKLLEEKLGLPEGSLDAKKKAIATIVKEALELEPQAAAPSAQTSGKAAAAKQQSKAGAEEKENRKPAGAEAKKKPGKPVQHTEDKEEGSGRNGKGKGRSSKKAAAAAEEEEEEEDGGSAGSEEEEDERPKKRAKKSGRSSPGAKSGSAAAAAGAAGGAKPKALTSKSIELMKDVCKKATIKIGPTLYARKKSVAELEDALTELLARHGLNARSGEKEISQVRRQLERDRDLEGIDTSNIISLGGGRPRRAAAASVNFRKMFKHADTDSDEGEQE</sequence>
<evidence type="ECO:0000313" key="7">
    <source>
        <dbReference type="Proteomes" id="UP001054857"/>
    </source>
</evidence>
<evidence type="ECO:0000256" key="3">
    <source>
        <dbReference type="ARBA" id="ARBA00023242"/>
    </source>
</evidence>
<dbReference type="PANTHER" id="PTHR15410:SF2">
    <property type="entry name" value="HIRA-INTERACTING PROTEIN 3"/>
    <property type="match status" value="1"/>
</dbReference>
<feature type="compositionally biased region" description="Basic and acidic residues" evidence="4">
    <location>
        <begin position="93"/>
        <end position="109"/>
    </location>
</feature>
<dbReference type="GO" id="GO:0005634">
    <property type="term" value="C:nucleus"/>
    <property type="evidence" value="ECO:0007669"/>
    <property type="project" value="UniProtKB-SubCell"/>
</dbReference>
<evidence type="ECO:0000259" key="5">
    <source>
        <dbReference type="PROSITE" id="PS51998"/>
    </source>
</evidence>
<name>A0AAD3DYU0_9CHLO</name>
<evidence type="ECO:0000256" key="4">
    <source>
        <dbReference type="SAM" id="MobiDB-lite"/>
    </source>
</evidence>
<keyword evidence="7" id="KW-1185">Reference proteome</keyword>
<protein>
    <recommendedName>
        <fullName evidence="5">DEK-C domain-containing protein</fullName>
    </recommendedName>
</protein>
<comment type="caution">
    <text evidence="6">The sequence shown here is derived from an EMBL/GenBank/DDBJ whole genome shotgun (WGS) entry which is preliminary data.</text>
</comment>
<keyword evidence="2" id="KW-0143">Chaperone</keyword>
<dbReference type="InterPro" id="IPR014876">
    <property type="entry name" value="DEK_C"/>
</dbReference>
<keyword evidence="3" id="KW-0539">Nucleus</keyword>
<evidence type="ECO:0000256" key="1">
    <source>
        <dbReference type="ARBA" id="ARBA00004123"/>
    </source>
</evidence>
<feature type="compositionally biased region" description="Low complexity" evidence="4">
    <location>
        <begin position="174"/>
        <end position="198"/>
    </location>
</feature>
<dbReference type="InterPro" id="IPR019098">
    <property type="entry name" value="Histone_chaperone_domain_CHZ"/>
</dbReference>